<feature type="domain" description="Gelsolin-like" evidence="3">
    <location>
        <begin position="64"/>
        <end position="128"/>
    </location>
</feature>
<organism evidence="4 5">
    <name type="scientific">Eptatretus burgeri</name>
    <name type="common">Inshore hagfish</name>
    <dbReference type="NCBI Taxonomy" id="7764"/>
    <lineage>
        <taxon>Eukaryota</taxon>
        <taxon>Metazoa</taxon>
        <taxon>Chordata</taxon>
        <taxon>Craniata</taxon>
        <taxon>Vertebrata</taxon>
        <taxon>Cyclostomata</taxon>
        <taxon>Myxini</taxon>
        <taxon>Myxiniformes</taxon>
        <taxon>Myxinidae</taxon>
        <taxon>Eptatretinae</taxon>
        <taxon>Eptatretus</taxon>
    </lineage>
</organism>
<dbReference type="FunFam" id="3.40.20.10:FF:000027">
    <property type="entry name" value="Villin 1"/>
    <property type="match status" value="1"/>
</dbReference>
<sequence length="174" mass="19621">MDDMLGGRAIQHREVQSHESELFRGYFKHGIIYKKGGLESGFNHVETNNYNVCRLLHVKGKKNITATEVEIAWDNINKGDVFLLDLGKVIIQWNGPLSNRMERLKGLNLAQDIRDRERGGRAEIGIIEGEDEENSPGLMKAMEAVLGERRGELKEATSDVKADQAQLSSIKLYQ</sequence>
<protein>
    <recommendedName>
        <fullName evidence="3">Gelsolin-like domain-containing protein</fullName>
    </recommendedName>
</protein>
<dbReference type="SUPFAM" id="SSF82754">
    <property type="entry name" value="C-terminal, gelsolin-like domain of Sec23/24"/>
    <property type="match status" value="1"/>
</dbReference>
<dbReference type="GO" id="GO:0051016">
    <property type="term" value="P:barbed-end actin filament capping"/>
    <property type="evidence" value="ECO:0007669"/>
    <property type="project" value="TreeGrafter"/>
</dbReference>
<dbReference type="SUPFAM" id="SSF55753">
    <property type="entry name" value="Actin depolymerizing proteins"/>
    <property type="match status" value="1"/>
</dbReference>
<dbReference type="CDD" id="cd11289">
    <property type="entry name" value="gelsolin_S2_like"/>
    <property type="match status" value="1"/>
</dbReference>
<dbReference type="InterPro" id="IPR029006">
    <property type="entry name" value="ADF-H/Gelsolin-like_dom_sf"/>
</dbReference>
<keyword evidence="5" id="KW-1185">Reference proteome</keyword>
<dbReference type="GeneTree" id="ENSGT00940000159587"/>
<dbReference type="GO" id="GO:0051014">
    <property type="term" value="P:actin filament severing"/>
    <property type="evidence" value="ECO:0007669"/>
    <property type="project" value="TreeGrafter"/>
</dbReference>
<dbReference type="PANTHER" id="PTHR11977:SF30">
    <property type="entry name" value="VILLIN-LIKE PROTEIN"/>
    <property type="match status" value="1"/>
</dbReference>
<reference evidence="4" key="1">
    <citation type="submission" date="2025-08" db="UniProtKB">
        <authorList>
            <consortium name="Ensembl"/>
        </authorList>
    </citation>
    <scope>IDENTIFICATION</scope>
</reference>
<dbReference type="GO" id="GO:0005737">
    <property type="term" value="C:cytoplasm"/>
    <property type="evidence" value="ECO:0007669"/>
    <property type="project" value="TreeGrafter"/>
</dbReference>
<keyword evidence="2" id="KW-0009">Actin-binding</keyword>
<evidence type="ECO:0000256" key="1">
    <source>
        <dbReference type="ARBA" id="ARBA00022837"/>
    </source>
</evidence>
<dbReference type="InterPro" id="IPR036180">
    <property type="entry name" value="Gelsolin-like_dom_sf"/>
</dbReference>
<dbReference type="GO" id="GO:0005546">
    <property type="term" value="F:phosphatidylinositol-4,5-bisphosphate binding"/>
    <property type="evidence" value="ECO:0007669"/>
    <property type="project" value="TreeGrafter"/>
</dbReference>
<evidence type="ECO:0000313" key="5">
    <source>
        <dbReference type="Proteomes" id="UP000694388"/>
    </source>
</evidence>
<dbReference type="GO" id="GO:0051015">
    <property type="term" value="F:actin filament binding"/>
    <property type="evidence" value="ECO:0007669"/>
    <property type="project" value="InterPro"/>
</dbReference>
<dbReference type="GO" id="GO:0015629">
    <property type="term" value="C:actin cytoskeleton"/>
    <property type="evidence" value="ECO:0007669"/>
    <property type="project" value="TreeGrafter"/>
</dbReference>
<dbReference type="GO" id="GO:0008154">
    <property type="term" value="P:actin polymerization or depolymerization"/>
    <property type="evidence" value="ECO:0007669"/>
    <property type="project" value="TreeGrafter"/>
</dbReference>
<name>A0A8C4Q1S8_EPTBU</name>
<dbReference type="Pfam" id="PF00626">
    <property type="entry name" value="Gelsolin"/>
    <property type="match status" value="1"/>
</dbReference>
<evidence type="ECO:0000259" key="3">
    <source>
        <dbReference type="Pfam" id="PF00626"/>
    </source>
</evidence>
<dbReference type="AlphaFoldDB" id="A0A8C4Q1S8"/>
<dbReference type="Ensembl" id="ENSEBUT00000009239.1">
    <property type="protein sequence ID" value="ENSEBUP00000008728.1"/>
    <property type="gene ID" value="ENSEBUG00000005640.1"/>
</dbReference>
<keyword evidence="1" id="KW-0106">Calcium</keyword>
<dbReference type="InterPro" id="IPR007123">
    <property type="entry name" value="Gelsolin-like_dom"/>
</dbReference>
<dbReference type="PANTHER" id="PTHR11977">
    <property type="entry name" value="VILLIN"/>
    <property type="match status" value="1"/>
</dbReference>
<dbReference type="SMART" id="SM00262">
    <property type="entry name" value="GEL"/>
    <property type="match status" value="1"/>
</dbReference>
<evidence type="ECO:0000256" key="2">
    <source>
        <dbReference type="ARBA" id="ARBA00023203"/>
    </source>
</evidence>
<evidence type="ECO:0000313" key="4">
    <source>
        <dbReference type="Ensembl" id="ENSEBUP00000008728.1"/>
    </source>
</evidence>
<dbReference type="Gene3D" id="3.40.20.10">
    <property type="entry name" value="Severin"/>
    <property type="match status" value="2"/>
</dbReference>
<dbReference type="Proteomes" id="UP000694388">
    <property type="component" value="Unplaced"/>
</dbReference>
<reference evidence="4" key="2">
    <citation type="submission" date="2025-09" db="UniProtKB">
        <authorList>
            <consortium name="Ensembl"/>
        </authorList>
    </citation>
    <scope>IDENTIFICATION</scope>
</reference>
<proteinExistence type="predicted"/>
<accession>A0A8C4Q1S8</accession>
<dbReference type="InterPro" id="IPR007122">
    <property type="entry name" value="Villin/Gelsolin"/>
</dbReference>